<evidence type="ECO:0000313" key="1">
    <source>
        <dbReference type="EMBL" id="TPW29884.1"/>
    </source>
</evidence>
<dbReference type="RefSeq" id="WP_141166194.1">
    <property type="nucleotide sequence ID" value="NZ_VHLH01000008.1"/>
</dbReference>
<keyword evidence="2" id="KW-1185">Reference proteome</keyword>
<evidence type="ECO:0000313" key="2">
    <source>
        <dbReference type="Proteomes" id="UP000320314"/>
    </source>
</evidence>
<name>A0A506U9Y8_9HYPH</name>
<organism evidence="1 2">
    <name type="scientific">Pararhizobium mangrovi</name>
    <dbReference type="NCBI Taxonomy" id="2590452"/>
    <lineage>
        <taxon>Bacteria</taxon>
        <taxon>Pseudomonadati</taxon>
        <taxon>Pseudomonadota</taxon>
        <taxon>Alphaproteobacteria</taxon>
        <taxon>Hyphomicrobiales</taxon>
        <taxon>Rhizobiaceae</taxon>
        <taxon>Rhizobium/Agrobacterium group</taxon>
        <taxon>Pararhizobium</taxon>
    </lineage>
</organism>
<accession>A0A506U9Y8</accession>
<comment type="caution">
    <text evidence="1">The sequence shown here is derived from an EMBL/GenBank/DDBJ whole genome shotgun (WGS) entry which is preliminary data.</text>
</comment>
<sequence>MEFSFGAPERLGVLSGRELTVLRSILNKRAVGADEETDLAYRILSLLREGVSDEKALLDRLDG</sequence>
<dbReference type="AlphaFoldDB" id="A0A506U9Y8"/>
<proteinExistence type="predicted"/>
<dbReference type="EMBL" id="VHLH01000008">
    <property type="protein sequence ID" value="TPW29884.1"/>
    <property type="molecule type" value="Genomic_DNA"/>
</dbReference>
<protein>
    <submittedName>
        <fullName evidence="1">Uncharacterized protein</fullName>
    </submittedName>
</protein>
<gene>
    <name evidence="1" type="ORF">FJU11_06330</name>
</gene>
<dbReference type="Proteomes" id="UP000320314">
    <property type="component" value="Unassembled WGS sequence"/>
</dbReference>
<reference evidence="1 2" key="1">
    <citation type="submission" date="2019-06" db="EMBL/GenBank/DDBJ databases">
        <authorList>
            <person name="Li M."/>
        </authorList>
    </citation>
    <scope>NUCLEOTIDE SEQUENCE [LARGE SCALE GENOMIC DNA]</scope>
    <source>
        <strain evidence="1 2">BGMRC6574</strain>
    </source>
</reference>